<sequence>MVVTAAATAAAVLSAEKVVKKNGLPDFPSGCRTSPQPSPRTRSTAQPTVSTAKRNMHVPKSELSPGFNRTTENVERLHHTVVTEVDFFDFSCRQMSVFAGQELLTA</sequence>
<feature type="region of interest" description="Disordered" evidence="1">
    <location>
        <begin position="22"/>
        <end position="69"/>
    </location>
</feature>
<evidence type="ECO:0000313" key="2">
    <source>
        <dbReference type="EMBL" id="KAF0040379.1"/>
    </source>
</evidence>
<organism evidence="2 3">
    <name type="scientific">Scophthalmus maximus</name>
    <name type="common">Turbot</name>
    <name type="synonym">Psetta maxima</name>
    <dbReference type="NCBI Taxonomy" id="52904"/>
    <lineage>
        <taxon>Eukaryota</taxon>
        <taxon>Metazoa</taxon>
        <taxon>Chordata</taxon>
        <taxon>Craniata</taxon>
        <taxon>Vertebrata</taxon>
        <taxon>Euteleostomi</taxon>
        <taxon>Actinopterygii</taxon>
        <taxon>Neopterygii</taxon>
        <taxon>Teleostei</taxon>
        <taxon>Neoteleostei</taxon>
        <taxon>Acanthomorphata</taxon>
        <taxon>Carangaria</taxon>
        <taxon>Pleuronectiformes</taxon>
        <taxon>Pleuronectoidei</taxon>
        <taxon>Scophthalmidae</taxon>
        <taxon>Scophthalmus</taxon>
    </lineage>
</organism>
<protein>
    <submittedName>
        <fullName evidence="2">Uncharacterized protein</fullName>
    </submittedName>
</protein>
<name>A0A6A4T682_SCOMX</name>
<feature type="compositionally biased region" description="Polar residues" evidence="1">
    <location>
        <begin position="31"/>
        <end position="53"/>
    </location>
</feature>
<evidence type="ECO:0000313" key="3">
    <source>
        <dbReference type="Proteomes" id="UP000438429"/>
    </source>
</evidence>
<dbReference type="AlphaFoldDB" id="A0A6A4T682"/>
<dbReference type="Proteomes" id="UP000438429">
    <property type="component" value="Unassembled WGS sequence"/>
</dbReference>
<comment type="caution">
    <text evidence="2">The sequence shown here is derived from an EMBL/GenBank/DDBJ whole genome shotgun (WGS) entry which is preliminary data.</text>
</comment>
<evidence type="ECO:0000256" key="1">
    <source>
        <dbReference type="SAM" id="MobiDB-lite"/>
    </source>
</evidence>
<accession>A0A6A4T682</accession>
<proteinExistence type="predicted"/>
<gene>
    <name evidence="2" type="ORF">F2P81_006277</name>
</gene>
<dbReference type="EMBL" id="VEVO01000006">
    <property type="protein sequence ID" value="KAF0040379.1"/>
    <property type="molecule type" value="Genomic_DNA"/>
</dbReference>
<reference evidence="2 3" key="1">
    <citation type="submission" date="2019-06" db="EMBL/GenBank/DDBJ databases">
        <title>Draft genomes of female and male turbot (Scophthalmus maximus).</title>
        <authorList>
            <person name="Xu H."/>
            <person name="Xu X.-W."/>
            <person name="Shao C."/>
            <person name="Chen S."/>
        </authorList>
    </citation>
    <scope>NUCLEOTIDE SEQUENCE [LARGE SCALE GENOMIC DNA]</scope>
    <source>
        <strain evidence="2">Ysfricsl-2016a</strain>
        <tissue evidence="2">Blood</tissue>
    </source>
</reference>